<accession>A0A1F6CAS7</accession>
<evidence type="ECO:0000256" key="1">
    <source>
        <dbReference type="ARBA" id="ARBA00022737"/>
    </source>
</evidence>
<dbReference type="PANTHER" id="PTHR44227:SF3">
    <property type="entry name" value="PROTEIN O-MANNOSYL-TRANSFERASE TMTC4"/>
    <property type="match status" value="1"/>
</dbReference>
<feature type="repeat" description="TPR" evidence="3">
    <location>
        <begin position="626"/>
        <end position="659"/>
    </location>
</feature>
<feature type="transmembrane region" description="Helical" evidence="5">
    <location>
        <begin position="328"/>
        <end position="348"/>
    </location>
</feature>
<proteinExistence type="predicted"/>
<evidence type="ECO:0000313" key="6">
    <source>
        <dbReference type="EMBL" id="OGG46308.1"/>
    </source>
</evidence>
<dbReference type="InterPro" id="IPR011990">
    <property type="entry name" value="TPR-like_helical_dom_sf"/>
</dbReference>
<evidence type="ECO:0000256" key="2">
    <source>
        <dbReference type="ARBA" id="ARBA00022803"/>
    </source>
</evidence>
<dbReference type="UniPathway" id="UPA00378"/>
<feature type="transmembrane region" description="Helical" evidence="5">
    <location>
        <begin position="421"/>
        <end position="438"/>
    </location>
</feature>
<keyword evidence="2 3" id="KW-0802">TPR repeat</keyword>
<dbReference type="InterPro" id="IPR019734">
    <property type="entry name" value="TPR_rpt"/>
</dbReference>
<evidence type="ECO:0000256" key="5">
    <source>
        <dbReference type="SAM" id="Phobius"/>
    </source>
</evidence>
<reference evidence="6 7" key="1">
    <citation type="journal article" date="2016" name="Nat. Commun.">
        <title>Thousands of microbial genomes shed light on interconnected biogeochemical processes in an aquifer system.</title>
        <authorList>
            <person name="Anantharaman K."/>
            <person name="Brown C.T."/>
            <person name="Hug L.A."/>
            <person name="Sharon I."/>
            <person name="Castelle C.J."/>
            <person name="Probst A.J."/>
            <person name="Thomas B.C."/>
            <person name="Singh A."/>
            <person name="Wilkins M.J."/>
            <person name="Karaoz U."/>
            <person name="Brodie E.L."/>
            <person name="Williams K.H."/>
            <person name="Hubbard S.S."/>
            <person name="Banfield J.F."/>
        </authorList>
    </citation>
    <scope>NUCLEOTIDE SEQUENCE [LARGE SCALE GENOMIC DNA]</scope>
    <source>
        <strain evidence="7">RIFCSPLOWO2_12_FULL_64_10</strain>
    </source>
</reference>
<feature type="transmembrane region" description="Helical" evidence="5">
    <location>
        <begin position="84"/>
        <end position="106"/>
    </location>
</feature>
<keyword evidence="5" id="KW-1133">Transmembrane helix</keyword>
<feature type="transmembrane region" description="Helical" evidence="5">
    <location>
        <begin position="368"/>
        <end position="386"/>
    </location>
</feature>
<dbReference type="PANTHER" id="PTHR44227">
    <property type="match status" value="1"/>
</dbReference>
<keyword evidence="5" id="KW-0472">Membrane</keyword>
<comment type="caution">
    <text evidence="6">The sequence shown here is derived from an EMBL/GenBank/DDBJ whole genome shotgun (WGS) entry which is preliminary data.</text>
</comment>
<sequence length="679" mass="73433">MIRRDILIILAVTLAVYANSLSNGLAYDDHFLIEGNRQVRAFDLRGIFTTHYWGGYEGNETGQYRPLVILSFALNFALHGLRPFGYHLTNVLLHALNSVLVYLLAISVMGGRPSPRQAAPPSTCRSREVATHLPTPLPHVGEGKTSVASRGEGCGSGFVALAAGLLFAVHPVHAEAAAGVTFGRADLLAALFTFGALLFYIQETSPPDPLSQRERGKEKPAPPSPLGKGDGGLGLLSLLCFALALLCKESAVALIGLAALYDVSASEEAGARGAIAGTLRRRWRVYAIYVAIFLAYLLVRAGLGIGFSAGSPSRLNNPLFGEPLLHRLWTAAKLVFLYAGLVVLPLRLSVDYSYNAIPVAVSWLEPEVLLGGGVALLCAVVWLWSFSRWREGFFAVGFLLIAYAPVSQTVALVNALFQERFFYAPLFGVCLLVGSLLRRLRGRDVAAATLAALVVLYAARTVVRNRDWKDDYMLFASAADACPNSVKAQGLLGDALAERGLLNRAVASYREALRLASPIPSDVANVYNNLGNVYQLQGRLDAAIDAYRQAVSLQPDYAAAFKSMGVVYLKKGGGDEAAACFEKVIALRPDDAEAHYNLGLSCQGAGRPEDAIRHYERAVALRPGYAEAHYNLGNVYRDRGMTSAAVKAYRKFVEVWRGDEGVREMARREIEALETSPTP</sequence>
<feature type="repeat" description="TPR" evidence="3">
    <location>
        <begin position="558"/>
        <end position="591"/>
    </location>
</feature>
<dbReference type="PROSITE" id="PS50005">
    <property type="entry name" value="TPR"/>
    <property type="match status" value="4"/>
</dbReference>
<dbReference type="EMBL" id="MFKF01000326">
    <property type="protein sequence ID" value="OGG46308.1"/>
    <property type="molecule type" value="Genomic_DNA"/>
</dbReference>
<evidence type="ECO:0000313" key="7">
    <source>
        <dbReference type="Proteomes" id="UP000178606"/>
    </source>
</evidence>
<dbReference type="InterPro" id="IPR052346">
    <property type="entry name" value="O-mannosyl-transferase_TMTC"/>
</dbReference>
<feature type="repeat" description="TPR" evidence="3">
    <location>
        <begin position="592"/>
        <end position="625"/>
    </location>
</feature>
<name>A0A1F6CAS7_HANXR</name>
<feature type="region of interest" description="Disordered" evidence="4">
    <location>
        <begin position="207"/>
        <end position="228"/>
    </location>
</feature>
<gene>
    <name evidence="6" type="ORF">A3F84_15945</name>
</gene>
<dbReference type="Proteomes" id="UP000178606">
    <property type="component" value="Unassembled WGS sequence"/>
</dbReference>
<keyword evidence="5" id="KW-0812">Transmembrane</keyword>
<feature type="transmembrane region" description="Helical" evidence="5">
    <location>
        <begin position="393"/>
        <end position="415"/>
    </location>
</feature>
<feature type="compositionally biased region" description="Basic and acidic residues" evidence="4">
    <location>
        <begin position="211"/>
        <end position="220"/>
    </location>
</feature>
<evidence type="ECO:0000256" key="3">
    <source>
        <dbReference type="PROSITE-ProRule" id="PRU00339"/>
    </source>
</evidence>
<dbReference type="Gene3D" id="1.25.40.10">
    <property type="entry name" value="Tetratricopeptide repeat domain"/>
    <property type="match status" value="2"/>
</dbReference>
<feature type="repeat" description="TPR" evidence="3">
    <location>
        <begin position="524"/>
        <end position="557"/>
    </location>
</feature>
<evidence type="ECO:0000256" key="4">
    <source>
        <dbReference type="SAM" id="MobiDB-lite"/>
    </source>
</evidence>
<dbReference type="Pfam" id="PF13424">
    <property type="entry name" value="TPR_12"/>
    <property type="match status" value="2"/>
</dbReference>
<dbReference type="SMART" id="SM00028">
    <property type="entry name" value="TPR"/>
    <property type="match status" value="5"/>
</dbReference>
<feature type="transmembrane region" description="Helical" evidence="5">
    <location>
        <begin position="286"/>
        <end position="307"/>
    </location>
</feature>
<dbReference type="AlphaFoldDB" id="A0A1F6CAS7"/>
<protein>
    <submittedName>
        <fullName evidence="6">Uncharacterized protein</fullName>
    </submittedName>
</protein>
<feature type="transmembrane region" description="Helical" evidence="5">
    <location>
        <begin position="445"/>
        <end position="463"/>
    </location>
</feature>
<dbReference type="SUPFAM" id="SSF48452">
    <property type="entry name" value="TPR-like"/>
    <property type="match status" value="1"/>
</dbReference>
<organism evidence="6 7">
    <name type="scientific">Handelsmanbacteria sp. (strain RIFCSPLOWO2_12_FULL_64_10)</name>
    <dbReference type="NCBI Taxonomy" id="1817868"/>
    <lineage>
        <taxon>Bacteria</taxon>
        <taxon>Candidatus Handelsmaniibacteriota</taxon>
    </lineage>
</organism>
<dbReference type="PROSITE" id="PS50293">
    <property type="entry name" value="TPR_REGION"/>
    <property type="match status" value="1"/>
</dbReference>
<keyword evidence="1" id="KW-0677">Repeat</keyword>